<evidence type="ECO:0000313" key="3">
    <source>
        <dbReference type="Proteomes" id="UP001642483"/>
    </source>
</evidence>
<feature type="compositionally biased region" description="Basic and acidic residues" evidence="1">
    <location>
        <begin position="203"/>
        <end position="213"/>
    </location>
</feature>
<feature type="region of interest" description="Disordered" evidence="1">
    <location>
        <begin position="428"/>
        <end position="451"/>
    </location>
</feature>
<feature type="region of interest" description="Disordered" evidence="1">
    <location>
        <begin position="1"/>
        <end position="253"/>
    </location>
</feature>
<feature type="compositionally biased region" description="Polar residues" evidence="1">
    <location>
        <begin position="70"/>
        <end position="84"/>
    </location>
</feature>
<feature type="compositionally biased region" description="Low complexity" evidence="1">
    <location>
        <begin position="157"/>
        <end position="180"/>
    </location>
</feature>
<feature type="compositionally biased region" description="Low complexity" evidence="1">
    <location>
        <begin position="428"/>
        <end position="443"/>
    </location>
</feature>
<feature type="compositionally biased region" description="Low complexity" evidence="1">
    <location>
        <begin position="139"/>
        <end position="150"/>
    </location>
</feature>
<evidence type="ECO:0000313" key="2">
    <source>
        <dbReference type="EMBL" id="CAK8694089.1"/>
    </source>
</evidence>
<sequence length="451" mass="48610">MIEMEDRSSGDYKLNGRRNELEALHSSGTMNGHAGDDLRKETSSVGGRESSIQRRSTLGPMKETKPIAGSQMSQATLNPQAKKSSSIDRKQSKNARSAQPHASTETTRPKATPLSAKNVKQTKTPNSSNPQPKKEHPTNTKPKTQPANNTKPKKKPPNNTQPKKQPQNNSQPSQNKRSNNVEPSNKNQHHTKAKTNTQPSDKTQNKEKSHQKDPASNIASTPQPPGKATVSDSPGGGSHAQSIPQQETKTKNLDQVRNYLDTARQVSATYSLIQQAAKGDLEKVETLSQVLDTWHAPRTKAVLQTVVAIKQCYDGDADVKETATKVAQYVSKSSQQARGVEKLYNGGRDLLSGNARYACYDLVDGATDLIPHISSLKGLALAGVGAYSGDMNYSEITWAGVSAVGGPVAEICETMYGLAGSYWYKGSSNSPNPENSVPVNSPPAEESQSNS</sequence>
<organism evidence="2 3">
    <name type="scientific">Clavelina lepadiformis</name>
    <name type="common">Light-bulb sea squirt</name>
    <name type="synonym">Ascidia lepadiformis</name>
    <dbReference type="NCBI Taxonomy" id="159417"/>
    <lineage>
        <taxon>Eukaryota</taxon>
        <taxon>Metazoa</taxon>
        <taxon>Chordata</taxon>
        <taxon>Tunicata</taxon>
        <taxon>Ascidiacea</taxon>
        <taxon>Aplousobranchia</taxon>
        <taxon>Clavelinidae</taxon>
        <taxon>Clavelina</taxon>
    </lineage>
</organism>
<proteinExistence type="predicted"/>
<protein>
    <submittedName>
        <fullName evidence="2">Uncharacterized protein</fullName>
    </submittedName>
</protein>
<gene>
    <name evidence="2" type="ORF">CVLEPA_LOCUS27359</name>
</gene>
<reference evidence="2 3" key="1">
    <citation type="submission" date="2024-02" db="EMBL/GenBank/DDBJ databases">
        <authorList>
            <person name="Daric V."/>
            <person name="Darras S."/>
        </authorList>
    </citation>
    <scope>NUCLEOTIDE SEQUENCE [LARGE SCALE GENOMIC DNA]</scope>
</reference>
<dbReference type="EMBL" id="CAWYQH010000141">
    <property type="protein sequence ID" value="CAK8694089.1"/>
    <property type="molecule type" value="Genomic_DNA"/>
</dbReference>
<dbReference type="Proteomes" id="UP001642483">
    <property type="component" value="Unassembled WGS sequence"/>
</dbReference>
<accession>A0ABP0GQQ7</accession>
<name>A0ABP0GQQ7_CLALP</name>
<feature type="compositionally biased region" description="Basic and acidic residues" evidence="1">
    <location>
        <begin position="1"/>
        <end position="10"/>
    </location>
</feature>
<feature type="compositionally biased region" description="Polar residues" evidence="1">
    <location>
        <begin position="118"/>
        <end position="131"/>
    </location>
</feature>
<keyword evidence="3" id="KW-1185">Reference proteome</keyword>
<comment type="caution">
    <text evidence="2">The sequence shown here is derived from an EMBL/GenBank/DDBJ whole genome shotgun (WGS) entry which is preliminary data.</text>
</comment>
<feature type="compositionally biased region" description="Polar residues" evidence="1">
    <location>
        <begin position="94"/>
        <end position="106"/>
    </location>
</feature>
<evidence type="ECO:0000256" key="1">
    <source>
        <dbReference type="SAM" id="MobiDB-lite"/>
    </source>
</evidence>